<dbReference type="HOGENOM" id="CLU_1474296_0_0_14"/>
<keyword evidence="2" id="KW-1185">Reference proteome</keyword>
<dbReference type="PATRIC" id="fig|1276229.3.peg.70"/>
<proteinExistence type="predicted"/>
<sequence>MKKIIYSLASSTELTIRNVATAVDKQDQMLLNIIKEVDWNIRAETSNALHNITINHSNVNSKLKSETETKLSNLKQDISIIKDNSDISQFYHDSIYKDLEKYVSINLKIKDITSKQLDEFLHNIYLIEKDKTRKIDGKEIKLTLPVYIRHFSHHPTNEDNEKPKIEEIQKSISIILNILNNKK</sequence>
<organism evidence="1 2">
    <name type="scientific">Spiroplasma syrphidicola EA-1</name>
    <dbReference type="NCBI Taxonomy" id="1276229"/>
    <lineage>
        <taxon>Bacteria</taxon>
        <taxon>Bacillati</taxon>
        <taxon>Mycoplasmatota</taxon>
        <taxon>Mollicutes</taxon>
        <taxon>Entomoplasmatales</taxon>
        <taxon>Spiroplasmataceae</taxon>
        <taxon>Spiroplasma</taxon>
    </lineage>
</organism>
<name>R4U547_9MOLU</name>
<gene>
    <name evidence="1" type="ORF">SSYRP_v1c00720</name>
</gene>
<protein>
    <submittedName>
        <fullName evidence="1">Uncharacterized protein</fullName>
    </submittedName>
</protein>
<dbReference type="KEGG" id="ssyr:SSYRP_v1c00720"/>
<evidence type="ECO:0000313" key="2">
    <source>
        <dbReference type="Proteomes" id="UP000013963"/>
    </source>
</evidence>
<reference evidence="1 2" key="1">
    <citation type="journal article" date="2013" name="Genome Biol. Evol.">
        <title>Complete genomes of two dipteran-associated spiroplasmas provided insights into the origin, dynamics, and impacts of viral invasion in spiroplasma.</title>
        <authorList>
            <person name="Ku C."/>
            <person name="Lo W.S."/>
            <person name="Chen L.L."/>
            <person name="Kuo C.H."/>
        </authorList>
    </citation>
    <scope>NUCLEOTIDE SEQUENCE [LARGE SCALE GENOMIC DNA]</scope>
    <source>
        <strain evidence="1">EA-1</strain>
    </source>
</reference>
<dbReference type="RefSeq" id="WP_016340329.1">
    <property type="nucleotide sequence ID" value="NC_021284.1"/>
</dbReference>
<dbReference type="Proteomes" id="UP000013963">
    <property type="component" value="Chromosome"/>
</dbReference>
<accession>R4U547</accession>
<dbReference type="EMBL" id="CP005078">
    <property type="protein sequence ID" value="AGM25668.1"/>
    <property type="molecule type" value="Genomic_DNA"/>
</dbReference>
<evidence type="ECO:0000313" key="1">
    <source>
        <dbReference type="EMBL" id="AGM25668.1"/>
    </source>
</evidence>
<dbReference type="OrthoDB" id="9914499at2"/>
<dbReference type="AlphaFoldDB" id="R4U547"/>